<evidence type="ECO:0000256" key="3">
    <source>
        <dbReference type="ARBA" id="ARBA00023082"/>
    </source>
</evidence>
<feature type="domain" description="RNA polymerase sigma factor 70 region 4 type 2" evidence="5">
    <location>
        <begin position="124"/>
        <end position="176"/>
    </location>
</feature>
<reference evidence="6 7" key="1">
    <citation type="submission" date="2019-12" db="EMBL/GenBank/DDBJ databases">
        <title>Mucilaginibacter sp. HME9299 genome sequencing and assembly.</title>
        <authorList>
            <person name="Kang H."/>
            <person name="Kim H."/>
            <person name="Joh K."/>
        </authorList>
    </citation>
    <scope>NUCLEOTIDE SEQUENCE [LARGE SCALE GENOMIC DNA]</scope>
    <source>
        <strain evidence="6 7">HME9299</strain>
    </source>
</reference>
<dbReference type="InterPro" id="IPR036388">
    <property type="entry name" value="WH-like_DNA-bd_sf"/>
</dbReference>
<name>A0A6I4IRJ8_9SPHI</name>
<dbReference type="Proteomes" id="UP000434850">
    <property type="component" value="Unassembled WGS sequence"/>
</dbReference>
<dbReference type="EMBL" id="WQLA01000008">
    <property type="protein sequence ID" value="MVN92994.1"/>
    <property type="molecule type" value="Genomic_DNA"/>
</dbReference>
<sequence>MQLNSLSDSDLWSLIIGDNYRAFCELFDRYWLRLFKTAQKYLDCEIACEEAVHDLFLNLWNRRKFLVILNVEHYLKASIRYQVFKYQKKLKTEIISYSENLENRTELVSYNQGSERLKSSELERQLESYLNALPLRCREIFLLSRRDYLSNDEIAAMLKISKRSVENQITIALKHLRFNLKEIMILLVLSAHNL</sequence>
<gene>
    <name evidence="6" type="ORF">GO816_17825</name>
</gene>
<dbReference type="PANTHER" id="PTHR43133:SF46">
    <property type="entry name" value="RNA POLYMERASE SIGMA-70 FACTOR ECF SUBFAMILY"/>
    <property type="match status" value="1"/>
</dbReference>
<keyword evidence="7" id="KW-1185">Reference proteome</keyword>
<evidence type="ECO:0000256" key="1">
    <source>
        <dbReference type="ARBA" id="ARBA00010641"/>
    </source>
</evidence>
<evidence type="ECO:0000256" key="2">
    <source>
        <dbReference type="ARBA" id="ARBA00023015"/>
    </source>
</evidence>
<dbReference type="InterPro" id="IPR013249">
    <property type="entry name" value="RNA_pol_sigma70_r4_t2"/>
</dbReference>
<dbReference type="GO" id="GO:0003677">
    <property type="term" value="F:DNA binding"/>
    <property type="evidence" value="ECO:0007669"/>
    <property type="project" value="InterPro"/>
</dbReference>
<dbReference type="GO" id="GO:0006352">
    <property type="term" value="P:DNA-templated transcription initiation"/>
    <property type="evidence" value="ECO:0007669"/>
    <property type="project" value="InterPro"/>
</dbReference>
<dbReference type="GO" id="GO:0016987">
    <property type="term" value="F:sigma factor activity"/>
    <property type="evidence" value="ECO:0007669"/>
    <property type="project" value="UniProtKB-KW"/>
</dbReference>
<dbReference type="AlphaFoldDB" id="A0A6I4IRJ8"/>
<dbReference type="InterPro" id="IPR013324">
    <property type="entry name" value="RNA_pol_sigma_r3/r4-like"/>
</dbReference>
<keyword evidence="4" id="KW-0804">Transcription</keyword>
<evidence type="ECO:0000313" key="7">
    <source>
        <dbReference type="Proteomes" id="UP000434850"/>
    </source>
</evidence>
<dbReference type="PANTHER" id="PTHR43133">
    <property type="entry name" value="RNA POLYMERASE ECF-TYPE SIGMA FACTO"/>
    <property type="match status" value="1"/>
</dbReference>
<dbReference type="InterPro" id="IPR014284">
    <property type="entry name" value="RNA_pol_sigma-70_dom"/>
</dbReference>
<keyword evidence="3" id="KW-0731">Sigma factor</keyword>
<dbReference type="InterPro" id="IPR039425">
    <property type="entry name" value="RNA_pol_sigma-70-like"/>
</dbReference>
<comment type="caution">
    <text evidence="6">The sequence shown here is derived from an EMBL/GenBank/DDBJ whole genome shotgun (WGS) entry which is preliminary data.</text>
</comment>
<dbReference type="NCBIfam" id="TIGR02937">
    <property type="entry name" value="sigma70-ECF"/>
    <property type="match status" value="1"/>
</dbReference>
<evidence type="ECO:0000259" key="5">
    <source>
        <dbReference type="Pfam" id="PF08281"/>
    </source>
</evidence>
<keyword evidence="2" id="KW-0805">Transcription regulation</keyword>
<evidence type="ECO:0000256" key="4">
    <source>
        <dbReference type="ARBA" id="ARBA00023163"/>
    </source>
</evidence>
<dbReference type="Gene3D" id="1.10.10.10">
    <property type="entry name" value="Winged helix-like DNA-binding domain superfamily/Winged helix DNA-binding domain"/>
    <property type="match status" value="1"/>
</dbReference>
<dbReference type="SUPFAM" id="SSF88946">
    <property type="entry name" value="Sigma2 domain of RNA polymerase sigma factors"/>
    <property type="match status" value="1"/>
</dbReference>
<evidence type="ECO:0000313" key="6">
    <source>
        <dbReference type="EMBL" id="MVN92994.1"/>
    </source>
</evidence>
<dbReference type="SUPFAM" id="SSF88659">
    <property type="entry name" value="Sigma3 and sigma4 domains of RNA polymerase sigma factors"/>
    <property type="match status" value="1"/>
</dbReference>
<protein>
    <submittedName>
        <fullName evidence="6">Sigma-70 family RNA polymerase sigma factor</fullName>
    </submittedName>
</protein>
<organism evidence="6 7">
    <name type="scientific">Mucilaginibacter aquatilis</name>
    <dbReference type="NCBI Taxonomy" id="1517760"/>
    <lineage>
        <taxon>Bacteria</taxon>
        <taxon>Pseudomonadati</taxon>
        <taxon>Bacteroidota</taxon>
        <taxon>Sphingobacteriia</taxon>
        <taxon>Sphingobacteriales</taxon>
        <taxon>Sphingobacteriaceae</taxon>
        <taxon>Mucilaginibacter</taxon>
    </lineage>
</organism>
<comment type="similarity">
    <text evidence="1">Belongs to the sigma-70 factor family. ECF subfamily.</text>
</comment>
<proteinExistence type="inferred from homology"/>
<dbReference type="Gene3D" id="1.10.1740.10">
    <property type="match status" value="1"/>
</dbReference>
<accession>A0A6I4IRJ8</accession>
<dbReference type="Pfam" id="PF08281">
    <property type="entry name" value="Sigma70_r4_2"/>
    <property type="match status" value="1"/>
</dbReference>
<dbReference type="InterPro" id="IPR013325">
    <property type="entry name" value="RNA_pol_sigma_r2"/>
</dbReference>
<dbReference type="OrthoDB" id="665981at2"/>